<dbReference type="InterPro" id="IPR040023">
    <property type="entry name" value="WBP4"/>
</dbReference>
<dbReference type="Gene3D" id="3.30.160.60">
    <property type="entry name" value="Classic Zinc Finger"/>
    <property type="match status" value="1"/>
</dbReference>
<evidence type="ECO:0000256" key="2">
    <source>
        <dbReference type="ARBA" id="ARBA00022723"/>
    </source>
</evidence>
<dbReference type="CDD" id="cd00201">
    <property type="entry name" value="WW"/>
    <property type="match status" value="2"/>
</dbReference>
<evidence type="ECO:0008006" key="11">
    <source>
        <dbReference type="Google" id="ProtNLM"/>
    </source>
</evidence>
<dbReference type="PROSITE" id="PS50171">
    <property type="entry name" value="ZF_MATRIN"/>
    <property type="match status" value="1"/>
</dbReference>
<feature type="domain" description="WW" evidence="7">
    <location>
        <begin position="165"/>
        <end position="192"/>
    </location>
</feature>
<dbReference type="Pfam" id="PF00397">
    <property type="entry name" value="WW"/>
    <property type="match status" value="2"/>
</dbReference>
<proteinExistence type="predicted"/>
<reference evidence="9 10" key="2">
    <citation type="submission" date="2019-01" db="EMBL/GenBank/DDBJ databases">
        <title>A chromosome length genome reference of the Java medaka (oryzias javanicus).</title>
        <authorList>
            <person name="Herpin A."/>
            <person name="Takehana Y."/>
            <person name="Naruse K."/>
            <person name="Ansai S."/>
            <person name="Kawaguchi M."/>
        </authorList>
    </citation>
    <scope>NUCLEOTIDE SEQUENCE [LARGE SCALE GENOMIC DNA]</scope>
    <source>
        <strain evidence="9">RS831</strain>
        <tissue evidence="9">Whole body</tissue>
    </source>
</reference>
<dbReference type="GO" id="GO:0000398">
    <property type="term" value="P:mRNA splicing, via spliceosome"/>
    <property type="evidence" value="ECO:0007669"/>
    <property type="project" value="InterPro"/>
</dbReference>
<dbReference type="SUPFAM" id="SSF51045">
    <property type="entry name" value="WW domain"/>
    <property type="match status" value="2"/>
</dbReference>
<keyword evidence="5" id="KW-0539">Nucleus</keyword>
<accession>A0A3S2MG85</accession>
<dbReference type="InterPro" id="IPR000690">
    <property type="entry name" value="Matrin/U1-C_Znf_C2H2"/>
</dbReference>
<dbReference type="SMART" id="SM00456">
    <property type="entry name" value="WW"/>
    <property type="match status" value="2"/>
</dbReference>
<evidence type="ECO:0000313" key="10">
    <source>
        <dbReference type="Proteomes" id="UP000283210"/>
    </source>
</evidence>
<feature type="compositionally biased region" description="Low complexity" evidence="6">
    <location>
        <begin position="124"/>
        <end position="135"/>
    </location>
</feature>
<dbReference type="GO" id="GO:0008270">
    <property type="term" value="F:zinc ion binding"/>
    <property type="evidence" value="ECO:0007669"/>
    <property type="project" value="UniProtKB-KW"/>
</dbReference>
<dbReference type="Pfam" id="PF06220">
    <property type="entry name" value="zf-U1"/>
    <property type="match status" value="1"/>
</dbReference>
<dbReference type="AlphaFoldDB" id="A0A3S2MG85"/>
<evidence type="ECO:0000256" key="4">
    <source>
        <dbReference type="ARBA" id="ARBA00022833"/>
    </source>
</evidence>
<dbReference type="PANTHER" id="PTHR13173">
    <property type="entry name" value="WW DOMAIN BINDING PROTEIN 4"/>
    <property type="match status" value="1"/>
</dbReference>
<feature type="compositionally biased region" description="Polar residues" evidence="6">
    <location>
        <begin position="239"/>
        <end position="248"/>
    </location>
</feature>
<evidence type="ECO:0000259" key="8">
    <source>
        <dbReference type="PROSITE" id="PS50171"/>
    </source>
</evidence>
<dbReference type="Gene3D" id="2.20.70.10">
    <property type="match status" value="2"/>
</dbReference>
<feature type="domain" description="Matrin-type" evidence="8">
    <location>
        <begin position="28"/>
        <end position="59"/>
    </location>
</feature>
<dbReference type="InterPro" id="IPR036236">
    <property type="entry name" value="Znf_C2H2_sf"/>
</dbReference>
<feature type="region of interest" description="Disordered" evidence="6">
    <location>
        <begin position="104"/>
        <end position="162"/>
    </location>
</feature>
<protein>
    <recommendedName>
        <fullName evidence="11">WW domain-binding protein 4</fullName>
    </recommendedName>
</protein>
<feature type="compositionally biased region" description="Basic and acidic residues" evidence="6">
    <location>
        <begin position="316"/>
        <end position="345"/>
    </location>
</feature>
<evidence type="ECO:0000259" key="7">
    <source>
        <dbReference type="PROSITE" id="PS50020"/>
    </source>
</evidence>
<evidence type="ECO:0000256" key="6">
    <source>
        <dbReference type="SAM" id="MobiDB-lite"/>
    </source>
</evidence>
<feature type="compositionally biased region" description="Basic and acidic residues" evidence="6">
    <location>
        <begin position="397"/>
        <end position="407"/>
    </location>
</feature>
<dbReference type="GO" id="GO:0003723">
    <property type="term" value="F:RNA binding"/>
    <property type="evidence" value="ECO:0007669"/>
    <property type="project" value="TreeGrafter"/>
</dbReference>
<organism evidence="9 10">
    <name type="scientific">Oryzias javanicus</name>
    <name type="common">Javanese ricefish</name>
    <name type="synonym">Aplocheilus javanicus</name>
    <dbReference type="NCBI Taxonomy" id="123683"/>
    <lineage>
        <taxon>Eukaryota</taxon>
        <taxon>Metazoa</taxon>
        <taxon>Chordata</taxon>
        <taxon>Craniata</taxon>
        <taxon>Vertebrata</taxon>
        <taxon>Euteleostomi</taxon>
        <taxon>Actinopterygii</taxon>
        <taxon>Neopterygii</taxon>
        <taxon>Teleostei</taxon>
        <taxon>Neoteleostei</taxon>
        <taxon>Acanthomorphata</taxon>
        <taxon>Ovalentaria</taxon>
        <taxon>Atherinomorphae</taxon>
        <taxon>Beloniformes</taxon>
        <taxon>Adrianichthyidae</taxon>
        <taxon>Oryziinae</taxon>
        <taxon>Oryzias</taxon>
    </lineage>
</organism>
<evidence type="ECO:0000313" key="9">
    <source>
        <dbReference type="EMBL" id="RVE75241.1"/>
    </source>
</evidence>
<dbReference type="InterPro" id="IPR013085">
    <property type="entry name" value="U1-CZ_Znf_C2H2"/>
</dbReference>
<comment type="subcellular location">
    <subcellularLocation>
        <location evidence="1">Nucleus</location>
    </subcellularLocation>
</comment>
<evidence type="ECO:0000256" key="3">
    <source>
        <dbReference type="ARBA" id="ARBA00022771"/>
    </source>
</evidence>
<dbReference type="InterPro" id="IPR001202">
    <property type="entry name" value="WW_dom"/>
</dbReference>
<dbReference type="GO" id="GO:0071011">
    <property type="term" value="C:precatalytic spliceosome"/>
    <property type="evidence" value="ECO:0007669"/>
    <property type="project" value="TreeGrafter"/>
</dbReference>
<dbReference type="SMART" id="SM00451">
    <property type="entry name" value="ZnF_U1"/>
    <property type="match status" value="1"/>
</dbReference>
<keyword evidence="4" id="KW-0862">Zinc</keyword>
<dbReference type="InterPro" id="IPR036020">
    <property type="entry name" value="WW_dom_sf"/>
</dbReference>
<name>A0A3S2MG85_ORYJA</name>
<evidence type="ECO:0000256" key="5">
    <source>
        <dbReference type="ARBA" id="ARBA00023242"/>
    </source>
</evidence>
<sequence length="440" mass="49689">MCFSFLKNCFFLNTCCEMADYWKSQPRKFCQYCKCWIADNKPSIEFHERGKNHKENVAAKISEIKKKSIEKAKQEKRMCKQFAAMEEAAIKAYEEDLKRMERESQGLSYPVKAPTSQPQPLVMPQSKPASQPQPRKQQKKKEKGSRRPREQQQPPPPPPAAQVVWVEGFTEDGHMYYYNTITGESRWEKPTDLPGETSTTVPPQSSSSSAWMEAVSPEGFTYYYNTETGESSWEKPADFSSSDPSGANKTEEETQEEPSAPQPEAPSGGEESADGPTQEAQVPEDASQESKVPKISFRKRKTEPEPTEKEDEIGDDAPKEEDKEVKQEEEVKAAAAEPEKVEEKATPVQMQPKRRKAANPYGAWERIKQEKDPYANIDLQLPQVEGSTASAPAELPPEPKPKFKERIITSLGEEGGPASFRKPKSQNSKSRSLRQRDDDD</sequence>
<keyword evidence="2" id="KW-0479">Metal-binding</keyword>
<feature type="region of interest" description="Disordered" evidence="6">
    <location>
        <begin position="228"/>
        <end position="440"/>
    </location>
</feature>
<dbReference type="Proteomes" id="UP000283210">
    <property type="component" value="Chromosome 2"/>
</dbReference>
<dbReference type="PROSITE" id="PS50020">
    <property type="entry name" value="WW_DOMAIN_2"/>
    <property type="match status" value="2"/>
</dbReference>
<dbReference type="InterPro" id="IPR003604">
    <property type="entry name" value="Matrin/U1-like-C_Znf_C2H2"/>
</dbReference>
<feature type="domain" description="WW" evidence="7">
    <location>
        <begin position="205"/>
        <end position="238"/>
    </location>
</feature>
<dbReference type="OrthoDB" id="191651at2759"/>
<dbReference type="PROSITE" id="PS01159">
    <property type="entry name" value="WW_DOMAIN_1"/>
    <property type="match status" value="2"/>
</dbReference>
<dbReference type="PANTHER" id="PTHR13173:SF10">
    <property type="entry name" value="WW DOMAIN-BINDING PROTEIN 4"/>
    <property type="match status" value="1"/>
</dbReference>
<dbReference type="SUPFAM" id="SSF57667">
    <property type="entry name" value="beta-beta-alpha zinc fingers"/>
    <property type="match status" value="1"/>
</dbReference>
<reference evidence="9 10" key="1">
    <citation type="submission" date="2018-11" db="EMBL/GenBank/DDBJ databases">
        <authorList>
            <person name="Lopez-Roques C."/>
            <person name="Donnadieu C."/>
            <person name="Bouchez O."/>
            <person name="Klopp C."/>
            <person name="Cabau C."/>
            <person name="Zahm M."/>
        </authorList>
    </citation>
    <scope>NUCLEOTIDE SEQUENCE [LARGE SCALE GENOMIC DNA]</scope>
    <source>
        <strain evidence="9">RS831</strain>
        <tissue evidence="9">Whole body</tissue>
    </source>
</reference>
<feature type="region of interest" description="Disordered" evidence="6">
    <location>
        <begin position="183"/>
        <end position="212"/>
    </location>
</feature>
<evidence type="ECO:0000256" key="1">
    <source>
        <dbReference type="ARBA" id="ARBA00004123"/>
    </source>
</evidence>
<gene>
    <name evidence="9" type="ORF">OJAV_G00015100</name>
</gene>
<dbReference type="EMBL" id="CM012438">
    <property type="protein sequence ID" value="RVE75241.1"/>
    <property type="molecule type" value="Genomic_DNA"/>
</dbReference>
<keyword evidence="3" id="KW-0863">Zinc-finger</keyword>
<keyword evidence="10" id="KW-1185">Reference proteome</keyword>